<gene>
    <name evidence="1" type="ORF">SHEWBE_3904</name>
</gene>
<proteinExistence type="predicted"/>
<evidence type="ECO:0000313" key="2">
    <source>
        <dbReference type="Proteomes" id="UP000250123"/>
    </source>
</evidence>
<reference evidence="2" key="1">
    <citation type="submission" date="2018-06" db="EMBL/GenBank/DDBJ databases">
        <authorList>
            <person name="Cea G.-C."/>
            <person name="William W."/>
        </authorList>
    </citation>
    <scope>NUCLEOTIDE SEQUENCE [LARGE SCALE GENOMIC DNA]</scope>
    <source>
        <strain evidence="2">DB21MT-2</strain>
    </source>
</reference>
<dbReference type="EMBL" id="LS483452">
    <property type="protein sequence ID" value="SQH77867.1"/>
    <property type="molecule type" value="Genomic_DNA"/>
</dbReference>
<accession>A0A330MDK6</accession>
<dbReference type="KEGG" id="sbk:SHEWBE_3904"/>
<evidence type="ECO:0000313" key="1">
    <source>
        <dbReference type="EMBL" id="SQH77867.1"/>
    </source>
</evidence>
<sequence length="39" mass="4389">MVPVPEQKWLSDFGDYFKPSSASFGVYIIRSSYGTGNRT</sequence>
<dbReference type="AlphaFoldDB" id="A0A330MDK6"/>
<protein>
    <submittedName>
        <fullName evidence="1">Uncharacterized protein</fullName>
    </submittedName>
</protein>
<dbReference type="Proteomes" id="UP000250123">
    <property type="component" value="Chromosome SHEWBE"/>
</dbReference>
<name>A0A330MDK6_9GAMM</name>
<organism evidence="1 2">
    <name type="scientific">Shewanella benthica</name>
    <dbReference type="NCBI Taxonomy" id="43661"/>
    <lineage>
        <taxon>Bacteria</taxon>
        <taxon>Pseudomonadati</taxon>
        <taxon>Pseudomonadota</taxon>
        <taxon>Gammaproteobacteria</taxon>
        <taxon>Alteromonadales</taxon>
        <taxon>Shewanellaceae</taxon>
        <taxon>Shewanella</taxon>
    </lineage>
</organism>